<feature type="compositionally biased region" description="Polar residues" evidence="6">
    <location>
        <begin position="1021"/>
        <end position="1030"/>
    </location>
</feature>
<dbReference type="PANTHER" id="PTHR47166">
    <property type="entry name" value="ZINC FINGER PROTEIN 831"/>
    <property type="match status" value="1"/>
</dbReference>
<keyword evidence="9" id="KW-1185">Reference proteome</keyword>
<accession>A0A8C4S7X7</accession>
<dbReference type="PANTHER" id="PTHR47166:SF1">
    <property type="entry name" value="ZINC FINGER PROTEIN 831"/>
    <property type="match status" value="1"/>
</dbReference>
<keyword evidence="3 5" id="KW-0863">Zinc-finger</keyword>
<feature type="compositionally biased region" description="Polar residues" evidence="6">
    <location>
        <begin position="25"/>
        <end position="34"/>
    </location>
</feature>
<keyword evidence="4" id="KW-0862">Zinc</keyword>
<evidence type="ECO:0000256" key="5">
    <source>
        <dbReference type="PROSITE-ProRule" id="PRU00042"/>
    </source>
</evidence>
<feature type="compositionally biased region" description="Polar residues" evidence="6">
    <location>
        <begin position="1552"/>
        <end position="1566"/>
    </location>
</feature>
<evidence type="ECO:0000313" key="9">
    <source>
        <dbReference type="Proteomes" id="UP000694620"/>
    </source>
</evidence>
<dbReference type="Ensembl" id="ENSECRT00000012606.1">
    <property type="protein sequence ID" value="ENSECRP00000012394.1"/>
    <property type="gene ID" value="ENSECRG00000008263.1"/>
</dbReference>
<name>A0A8C4S7X7_ERPCA</name>
<dbReference type="OrthoDB" id="6077919at2759"/>
<feature type="region of interest" description="Disordered" evidence="6">
    <location>
        <begin position="1"/>
        <end position="34"/>
    </location>
</feature>
<dbReference type="GO" id="GO:0008270">
    <property type="term" value="F:zinc ion binding"/>
    <property type="evidence" value="ECO:0007669"/>
    <property type="project" value="UniProtKB-KW"/>
</dbReference>
<organism evidence="8 9">
    <name type="scientific">Erpetoichthys calabaricus</name>
    <name type="common">Rope fish</name>
    <name type="synonym">Calamoichthys calabaricus</name>
    <dbReference type="NCBI Taxonomy" id="27687"/>
    <lineage>
        <taxon>Eukaryota</taxon>
        <taxon>Metazoa</taxon>
        <taxon>Chordata</taxon>
        <taxon>Craniata</taxon>
        <taxon>Vertebrata</taxon>
        <taxon>Euteleostomi</taxon>
        <taxon>Actinopterygii</taxon>
        <taxon>Polypteriformes</taxon>
        <taxon>Polypteridae</taxon>
        <taxon>Erpetoichthys</taxon>
    </lineage>
</organism>
<protein>
    <recommendedName>
        <fullName evidence="7">C2H2-type domain-containing protein</fullName>
    </recommendedName>
</protein>
<keyword evidence="1" id="KW-0479">Metal-binding</keyword>
<evidence type="ECO:0000256" key="4">
    <source>
        <dbReference type="ARBA" id="ARBA00022833"/>
    </source>
</evidence>
<proteinExistence type="predicted"/>
<dbReference type="CTD" id="128611"/>
<sequence>MDTAKQKHLTALGSKDPRVQESLPEHSSNLIDPSEQPGLSTVYVNALGVPLYHQQPPICRKIPSVQLSFPHLATSVGQGSFPPQLPTLALSIVNGLPVLLNQKLVNMPPARAKNSGKHVCVHCGRDCLKPSVLEKHLRCHTGERPYPCATCGIAFKTQSNLYKHKRTQAHARMSCDANSTGSREESLRTSESTSEIHSTEEFNVMIPGKKEVAPLKVEMGLTKELTERCRDRLNTGRALRHAALVGLILAPGTREEDDPSSDHQQGVPTNEVSDLQLPTIGPPPRKGRMNQLTHLPSRHTPLQRQEATYFSKQWNSRSTSGKSLSHDSIDSGYLSHSESGEQQSWVCSPNGSLLEQSVESITDISLAEQPEGKALAVMKSCSEKETSEAMKTAPPYEKNQLEARILKLISDNDALVEDKCLENVRPRKTLLSKQGSIDLPMPYTYKDSFHFDMKASKKTSVRWSYSPGMSKQGLFNSGQCSTPQDHFPLTRSSSLPFVGTNSDWNQMPSDSSNYQDGVLRRRVNSGLSHTGGAIRQSGDLQSSHPRSLVRQGAVDCCQVVESLHKSFAPEDGSQGSLGSDGPEPCDVSCESSCGKSRRKKTQKFSYNKWYMYGDGIFKKLYQTKKEDNHNVKVVDGGDKIMKCSGKSSFDATVSKSFMLHGHDKLGSTSDRPASETPGHLLNGPSQEVTLSPQINRLESKNVTVSHNVTDFKVSFTSPAETMVTHKEIRSLDPALAAMGHKFSSSLTNKCHSNKYFQKSEENCLEISHIQDEEQCSSFLPSAITNIRHAWSSDTCLPEDLAQNDKAASLRHLPSESKKQKTDFTGVTSSNLAEWDIRADRIPEESAWAHLRETTITSSLNTQSEGRTELTTIKATVGQYAENPIKRNSLSLGVTDQSVLRKPQEPMLPYAPAQEILTSSCHKVKFHNETKINFLPVYQLELPPITKQVRNSDSLSSAFPEGTSSLNSSAALLSNPSLVSSAQDESGENQASTNDISLSEKMESQTQDIPCVQELLRHSQVTPQCETTQPVKTMEEHSTPNKSFESFTEDLSSVRNDMSNKCLQPHEPIQTVCELTLKQKESSAWGQSNSAELISVQQSCSQHTASQHQGLPAQKGNEQHISMFNPNTCLPEQWRTQPSSSAPENSHAGHKQKASICNQTVPFYTDYTDFHIFRGSNILQQNCKQTCQANLCRKMSGQMSSLQLSARSQHTCMEEADSPSSPSVNKTVLQVQTFTSATGVSQQTLKESEKMSCQKLASLEVESQSPLREFSDKSHNHLPSRGEPEKLRECCYRQQSPYNIQGCADPMKYSLMRQTSNKNSEVPSNFSFVHTNCNAGESNLSKNKQILIGPNNTHQVQEYSPQKGCEQTISCQSLPSCISSCPFLPQKIIDAPNQYAVPIPEMSRSGQEILSSKTGTREQLSIVLGTYTSPITNRSRHTEQNFLFHAASGSIPQNTYDRINEKDPAKSYICKVLSRTTQHSKVSLQQSTISANSGKHPLATINSSACLKHLTNISDESKISLEDLNQHFSVVPGSILIQPRTDSEREQLRHINPVSSFSEMPSESNVLDSKGCHCHLTPSSPALQFEKNESKQRSQVTILKDDASQPKSPSQEENQVTTTEPFSSGSSLMETEIPKEQHKECQPFIYSFKKLEWKTRTERVFPPHMLQETKQESTLSEEGLVRPTQQVQATTLGIGSAQVTTERLEQFQNLKEGEACVSKVSSNLLHKSDPCSPLWDASITTIRQKALNIATVTKYATPPALLHEYTDITEYPPMGTHEEEHRYLHKGPSGIKETSHMLNCNCEYCTGSSKEGMTHVEILETKSRTPHSPTAVDLVSISEEINSKELQLASWKKKDLSSSLDSKNPTIDSSVTGSPTCEHSVPARVSCEHLPGTSLEGSAISSSKCANVYKVTRWADQVSTKIHRDSHDAPDSLRSKHSEKVVQGSMTLPLGSSNETISADGPSGTVLQSEEVNSLRSDLQPSTRNTTTTMMDLDTSSSDDEGKLIIEL</sequence>
<feature type="region of interest" description="Disordered" evidence="6">
    <location>
        <begin position="1856"/>
        <end position="1877"/>
    </location>
</feature>
<reference evidence="8" key="1">
    <citation type="submission" date="2021-06" db="EMBL/GenBank/DDBJ databases">
        <authorList>
            <consortium name="Wellcome Sanger Institute Data Sharing"/>
        </authorList>
    </citation>
    <scope>NUCLEOTIDE SEQUENCE [LARGE SCALE GENOMIC DNA]</scope>
</reference>
<evidence type="ECO:0000259" key="7">
    <source>
        <dbReference type="PROSITE" id="PS50157"/>
    </source>
</evidence>
<reference evidence="8" key="3">
    <citation type="submission" date="2025-09" db="UniProtKB">
        <authorList>
            <consortium name="Ensembl"/>
        </authorList>
    </citation>
    <scope>IDENTIFICATION</scope>
</reference>
<dbReference type="FunFam" id="3.30.160.60:FF:000710">
    <property type="entry name" value="Zinc finger protein 768"/>
    <property type="match status" value="1"/>
</dbReference>
<feature type="domain" description="C2H2-type" evidence="7">
    <location>
        <begin position="146"/>
        <end position="171"/>
    </location>
</feature>
<feature type="domain" description="C2H2-type" evidence="7">
    <location>
        <begin position="118"/>
        <end position="145"/>
    </location>
</feature>
<dbReference type="Proteomes" id="UP000694620">
    <property type="component" value="Chromosome 10"/>
</dbReference>
<evidence type="ECO:0000313" key="8">
    <source>
        <dbReference type="Ensembl" id="ENSECRP00000012394.1"/>
    </source>
</evidence>
<feature type="compositionally biased region" description="Polar residues" evidence="6">
    <location>
        <begin position="1964"/>
        <end position="1980"/>
    </location>
</feature>
<feature type="compositionally biased region" description="Polar residues" evidence="6">
    <location>
        <begin position="1863"/>
        <end position="1876"/>
    </location>
</feature>
<feature type="compositionally biased region" description="Low complexity" evidence="6">
    <location>
        <begin position="1981"/>
        <end position="1995"/>
    </location>
</feature>
<feature type="compositionally biased region" description="Polar residues" evidence="6">
    <location>
        <begin position="290"/>
        <end position="323"/>
    </location>
</feature>
<dbReference type="PROSITE" id="PS00028">
    <property type="entry name" value="ZINC_FINGER_C2H2_1"/>
    <property type="match status" value="2"/>
</dbReference>
<feature type="compositionally biased region" description="Polar residues" evidence="6">
    <location>
        <begin position="1944"/>
        <end position="1956"/>
    </location>
</feature>
<feature type="region of interest" description="Disordered" evidence="6">
    <location>
        <begin position="1551"/>
        <end position="1635"/>
    </location>
</feature>
<dbReference type="InterPro" id="IPR036236">
    <property type="entry name" value="Znf_C2H2_sf"/>
</dbReference>
<keyword evidence="2" id="KW-0677">Repeat</keyword>
<feature type="region of interest" description="Disordered" evidence="6">
    <location>
        <begin position="252"/>
        <end position="346"/>
    </location>
</feature>
<feature type="region of interest" description="Disordered" evidence="6">
    <location>
        <begin position="1944"/>
        <end position="2001"/>
    </location>
</feature>
<feature type="region of interest" description="Disordered" evidence="6">
    <location>
        <begin position="173"/>
        <end position="197"/>
    </location>
</feature>
<reference evidence="8" key="2">
    <citation type="submission" date="2025-08" db="UniProtKB">
        <authorList>
            <consortium name="Ensembl"/>
        </authorList>
    </citation>
    <scope>IDENTIFICATION</scope>
</reference>
<feature type="compositionally biased region" description="Polar residues" evidence="6">
    <location>
        <begin position="1604"/>
        <end position="1628"/>
    </location>
</feature>
<dbReference type="PROSITE" id="PS50157">
    <property type="entry name" value="ZINC_FINGER_C2H2_2"/>
    <property type="match status" value="2"/>
</dbReference>
<dbReference type="RefSeq" id="XP_028667659.1">
    <property type="nucleotide sequence ID" value="XM_028811826.2"/>
</dbReference>
<feature type="compositionally biased region" description="Polar residues" evidence="6">
    <location>
        <begin position="262"/>
        <end position="273"/>
    </location>
</feature>
<evidence type="ECO:0000256" key="1">
    <source>
        <dbReference type="ARBA" id="ARBA00022723"/>
    </source>
</evidence>
<gene>
    <name evidence="8" type="primary">znf831</name>
</gene>
<feature type="region of interest" description="Disordered" evidence="6">
    <location>
        <begin position="663"/>
        <end position="684"/>
    </location>
</feature>
<dbReference type="InterPro" id="IPR013087">
    <property type="entry name" value="Znf_C2H2_type"/>
</dbReference>
<dbReference type="GeneTree" id="ENSGT00940000161664"/>
<dbReference type="GeneID" id="114659372"/>
<dbReference type="Gene3D" id="3.30.160.60">
    <property type="entry name" value="Classic Zinc Finger"/>
    <property type="match status" value="2"/>
</dbReference>
<dbReference type="SUPFAM" id="SSF57667">
    <property type="entry name" value="beta-beta-alpha zinc fingers"/>
    <property type="match status" value="1"/>
</dbReference>
<feature type="region of interest" description="Disordered" evidence="6">
    <location>
        <begin position="1021"/>
        <end position="1043"/>
    </location>
</feature>
<dbReference type="SMART" id="SM00355">
    <property type="entry name" value="ZnF_C2H2"/>
    <property type="match status" value="2"/>
</dbReference>
<feature type="compositionally biased region" description="Polar residues" evidence="6">
    <location>
        <begin position="334"/>
        <end position="346"/>
    </location>
</feature>
<evidence type="ECO:0000256" key="6">
    <source>
        <dbReference type="SAM" id="MobiDB-lite"/>
    </source>
</evidence>
<evidence type="ECO:0000256" key="2">
    <source>
        <dbReference type="ARBA" id="ARBA00022737"/>
    </source>
</evidence>
<evidence type="ECO:0000256" key="3">
    <source>
        <dbReference type="ARBA" id="ARBA00022771"/>
    </source>
</evidence>